<gene>
    <name evidence="1" type="ORF">Pcinc_017251</name>
</gene>
<dbReference type="AlphaFoldDB" id="A0AAE1KMZ8"/>
<accession>A0AAE1KMZ8</accession>
<evidence type="ECO:0000313" key="1">
    <source>
        <dbReference type="EMBL" id="KAK3878094.1"/>
    </source>
</evidence>
<sequence length="112" mass="13037">MVLLLPRVALLPCEFNDANRNQSCIISVNTSWLRHDRKPTTQRHWSVMLHLPNLVLHPKAASQPASHRTDFKSQYFFGMPRVTLKWTRLVSLRPVIPWTGVRRCLIFSSLFS</sequence>
<name>A0AAE1KMZ8_PETCI</name>
<organism evidence="1 2">
    <name type="scientific">Petrolisthes cinctipes</name>
    <name type="common">Flat porcelain crab</name>
    <dbReference type="NCBI Taxonomy" id="88211"/>
    <lineage>
        <taxon>Eukaryota</taxon>
        <taxon>Metazoa</taxon>
        <taxon>Ecdysozoa</taxon>
        <taxon>Arthropoda</taxon>
        <taxon>Crustacea</taxon>
        <taxon>Multicrustacea</taxon>
        <taxon>Malacostraca</taxon>
        <taxon>Eumalacostraca</taxon>
        <taxon>Eucarida</taxon>
        <taxon>Decapoda</taxon>
        <taxon>Pleocyemata</taxon>
        <taxon>Anomura</taxon>
        <taxon>Galatheoidea</taxon>
        <taxon>Porcellanidae</taxon>
        <taxon>Petrolisthes</taxon>
    </lineage>
</organism>
<proteinExistence type="predicted"/>
<comment type="caution">
    <text evidence="1">The sequence shown here is derived from an EMBL/GenBank/DDBJ whole genome shotgun (WGS) entry which is preliminary data.</text>
</comment>
<keyword evidence="2" id="KW-1185">Reference proteome</keyword>
<protein>
    <submittedName>
        <fullName evidence="1">Uncharacterized protein</fullName>
    </submittedName>
</protein>
<evidence type="ECO:0000313" key="2">
    <source>
        <dbReference type="Proteomes" id="UP001286313"/>
    </source>
</evidence>
<dbReference type="Proteomes" id="UP001286313">
    <property type="component" value="Unassembled WGS sequence"/>
</dbReference>
<dbReference type="EMBL" id="JAWQEG010001590">
    <property type="protein sequence ID" value="KAK3878094.1"/>
    <property type="molecule type" value="Genomic_DNA"/>
</dbReference>
<reference evidence="1" key="1">
    <citation type="submission" date="2023-10" db="EMBL/GenBank/DDBJ databases">
        <title>Genome assemblies of two species of porcelain crab, Petrolisthes cinctipes and Petrolisthes manimaculis (Anomura: Porcellanidae).</title>
        <authorList>
            <person name="Angst P."/>
        </authorList>
    </citation>
    <scope>NUCLEOTIDE SEQUENCE</scope>
    <source>
        <strain evidence="1">PB745_01</strain>
        <tissue evidence="1">Gill</tissue>
    </source>
</reference>